<dbReference type="CDD" id="cd03139">
    <property type="entry name" value="GATase1_PfpI_2"/>
    <property type="match status" value="1"/>
</dbReference>
<dbReference type="EMBL" id="JAIFTL010000048">
    <property type="protein sequence ID" value="KAG9325119.1"/>
    <property type="molecule type" value="Genomic_DNA"/>
</dbReference>
<dbReference type="PANTHER" id="PTHR43130">
    <property type="entry name" value="ARAC-FAMILY TRANSCRIPTIONAL REGULATOR"/>
    <property type="match status" value="1"/>
</dbReference>
<name>A0A9P8CZY6_MORAP</name>
<evidence type="ECO:0000313" key="3">
    <source>
        <dbReference type="EMBL" id="KAG9325119.1"/>
    </source>
</evidence>
<evidence type="ECO:0000256" key="1">
    <source>
        <dbReference type="SAM" id="MobiDB-lite"/>
    </source>
</evidence>
<evidence type="ECO:0000313" key="4">
    <source>
        <dbReference type="Proteomes" id="UP000717515"/>
    </source>
</evidence>
<comment type="caution">
    <text evidence="3">The sequence shown here is derived from an EMBL/GenBank/DDBJ whole genome shotgun (WGS) entry which is preliminary data.</text>
</comment>
<feature type="region of interest" description="Disordered" evidence="1">
    <location>
        <begin position="1"/>
        <end position="20"/>
    </location>
</feature>
<proteinExistence type="predicted"/>
<organism evidence="3 4">
    <name type="scientific">Mortierella alpina</name>
    <name type="common">Oleaginous fungus</name>
    <name type="synonym">Mortierella renispora</name>
    <dbReference type="NCBI Taxonomy" id="64518"/>
    <lineage>
        <taxon>Eukaryota</taxon>
        <taxon>Fungi</taxon>
        <taxon>Fungi incertae sedis</taxon>
        <taxon>Mucoromycota</taxon>
        <taxon>Mortierellomycotina</taxon>
        <taxon>Mortierellomycetes</taxon>
        <taxon>Mortierellales</taxon>
        <taxon>Mortierellaceae</taxon>
        <taxon>Mortierella</taxon>
    </lineage>
</organism>
<dbReference type="InterPro" id="IPR002818">
    <property type="entry name" value="DJ-1/PfpI"/>
</dbReference>
<dbReference type="Proteomes" id="UP000717515">
    <property type="component" value="Unassembled WGS sequence"/>
</dbReference>
<dbReference type="PANTHER" id="PTHR43130:SF15">
    <property type="entry name" value="THIJ_PFPI FAMILY PROTEIN (AFU_ORTHOLOGUE AFUA_5G14240)"/>
    <property type="match status" value="1"/>
</dbReference>
<dbReference type="SUPFAM" id="SSF52317">
    <property type="entry name" value="Class I glutamine amidotransferase-like"/>
    <property type="match status" value="1"/>
</dbReference>
<dbReference type="InterPro" id="IPR029062">
    <property type="entry name" value="Class_I_gatase-like"/>
</dbReference>
<evidence type="ECO:0000259" key="2">
    <source>
        <dbReference type="Pfam" id="PF01965"/>
    </source>
</evidence>
<dbReference type="Pfam" id="PF01965">
    <property type="entry name" value="DJ-1_PfpI"/>
    <property type="match status" value="1"/>
</dbReference>
<feature type="domain" description="DJ-1/PfpI" evidence="2">
    <location>
        <begin position="33"/>
        <end position="188"/>
    </location>
</feature>
<dbReference type="InterPro" id="IPR052158">
    <property type="entry name" value="INH-QAR"/>
</dbReference>
<sequence length="200" mass="22079">MKSVPSPGKNQTAYHGPLPKVPKNMDTIQLGAFIYDNFDLMDVMGPMRVFGEKESELDLKINFIASSMKPVKSSQQVMVTPHYTLNSAPKMDLFFMPGGSAITPVTEKPAVMRQITARVKDSTWTMTVCTGAGILAKTRLMDGFKMTTNKAAFKWIVDYVGNTSSVTWVKRARWVQDGKYVSSSGLSAGMVCNQPEEAQH</sequence>
<gene>
    <name evidence="3" type="ORF">KVV02_006781</name>
</gene>
<dbReference type="Gene3D" id="3.40.50.880">
    <property type="match status" value="1"/>
</dbReference>
<dbReference type="AlphaFoldDB" id="A0A9P8CZY6"/>
<protein>
    <recommendedName>
        <fullName evidence="2">DJ-1/PfpI domain-containing protein</fullName>
    </recommendedName>
</protein>
<reference evidence="3" key="1">
    <citation type="submission" date="2021-07" db="EMBL/GenBank/DDBJ databases">
        <title>Draft genome of Mortierella alpina, strain LL118, isolated from an aspen leaf litter sample.</title>
        <authorList>
            <person name="Yang S."/>
            <person name="Vinatzer B.A."/>
        </authorList>
    </citation>
    <scope>NUCLEOTIDE SEQUENCE</scope>
    <source>
        <strain evidence="3">LL118</strain>
    </source>
</reference>
<accession>A0A9P8CZY6</accession>